<keyword evidence="7 16" id="KW-0851">Voltage-gated channel</keyword>
<dbReference type="SUPFAM" id="SSF47616">
    <property type="entry name" value="GST C-terminal domain-like"/>
    <property type="match status" value="1"/>
</dbReference>
<evidence type="ECO:0000256" key="12">
    <source>
        <dbReference type="ARBA" id="ARBA00023173"/>
    </source>
</evidence>
<evidence type="ECO:0000259" key="18">
    <source>
        <dbReference type="PROSITE" id="PS50405"/>
    </source>
</evidence>
<comment type="similarity">
    <text evidence="2 16">Belongs to the chloride channel CLIC family.</text>
</comment>
<feature type="region of interest" description="Disordered" evidence="17">
    <location>
        <begin position="67"/>
        <end position="129"/>
    </location>
</feature>
<reference evidence="20" key="3">
    <citation type="submission" date="2025-08" db="UniProtKB">
        <authorList>
            <consortium name="RefSeq"/>
        </authorList>
    </citation>
    <scope>IDENTIFICATION</scope>
    <source>
        <strain evidence="20">17A/GY</strain>
        <tissue evidence="20">Liver</tissue>
    </source>
</reference>
<dbReference type="AlphaFoldDB" id="A0A9J7EVA9"/>
<evidence type="ECO:0000256" key="7">
    <source>
        <dbReference type="ARBA" id="ARBA00022882"/>
    </source>
</evidence>
<dbReference type="GO" id="GO:0005254">
    <property type="term" value="F:chloride channel activity"/>
    <property type="evidence" value="ECO:0007669"/>
    <property type="project" value="UniProtKB-KW"/>
</dbReference>
<evidence type="ECO:0000313" key="19">
    <source>
        <dbReference type="Proteomes" id="UP001108280"/>
    </source>
</evidence>
<feature type="compositionally biased region" description="Basic and acidic residues" evidence="17">
    <location>
        <begin position="92"/>
        <end position="109"/>
    </location>
</feature>
<dbReference type="CDD" id="cd03061">
    <property type="entry name" value="GST_N_CLIC"/>
    <property type="match status" value="1"/>
</dbReference>
<dbReference type="PANTHER" id="PTHR45476:SF4">
    <property type="entry name" value="CHLORIDE INTRACELLULAR CHANNEL PROTEIN 5"/>
    <property type="match status" value="1"/>
</dbReference>
<dbReference type="RefSeq" id="XP_027243240.1">
    <property type="nucleotide sequence ID" value="XM_027387439.2"/>
</dbReference>
<keyword evidence="14 16" id="KW-0407">Ion channel</keyword>
<dbReference type="Proteomes" id="UP001108280">
    <property type="component" value="Chromosome 1"/>
</dbReference>
<keyword evidence="13 16" id="KW-0868">Chloride</keyword>
<keyword evidence="3 16" id="KW-0813">Transport</keyword>
<feature type="region of interest" description="Disordered" evidence="17">
    <location>
        <begin position="1"/>
        <end position="32"/>
    </location>
</feature>
<dbReference type="PANTHER" id="PTHR45476">
    <property type="entry name" value="CHLORIDE INTRACELLULAR CHANNEL PROTEIN 6-RELATED"/>
    <property type="match status" value="1"/>
</dbReference>
<dbReference type="Pfam" id="PF13410">
    <property type="entry name" value="GST_C_2"/>
    <property type="match status" value="1"/>
</dbReference>
<reference evidence="19" key="2">
    <citation type="journal article" date="2020" name="Biotechnol. Bioeng.">
        <title>Chromosome-scale scaffolds for the Chinese hamster reference genome assembly to facilitate the study of the CHO epigenome.</title>
        <authorList>
            <person name="Hilliard W."/>
            <person name="MacDonald M."/>
            <person name="Lee K.H."/>
        </authorList>
    </citation>
    <scope>NUCLEOTIDE SEQUENCE [LARGE SCALE GENOMIC DNA]</scope>
    <source>
        <strain evidence="19">17A/GY</strain>
    </source>
</reference>
<keyword evidence="19" id="KW-1185">Reference proteome</keyword>
<dbReference type="GO" id="GO:0005737">
    <property type="term" value="C:cytoplasm"/>
    <property type="evidence" value="ECO:0007669"/>
    <property type="project" value="UniProtKB-SubCell"/>
</dbReference>
<dbReference type="NCBIfam" id="TIGR00862">
    <property type="entry name" value="O-ClC"/>
    <property type="match status" value="1"/>
</dbReference>
<evidence type="ECO:0000256" key="8">
    <source>
        <dbReference type="ARBA" id="ARBA00022989"/>
    </source>
</evidence>
<dbReference type="FunFam" id="3.40.30.10:FF:000021">
    <property type="entry name" value="Chloride intracellular channel 4"/>
    <property type="match status" value="1"/>
</dbReference>
<keyword evidence="6" id="KW-0812">Transmembrane</keyword>
<dbReference type="InterPro" id="IPR010987">
    <property type="entry name" value="Glutathione-S-Trfase_C-like"/>
</dbReference>
<dbReference type="InterPro" id="IPR036249">
    <property type="entry name" value="Thioredoxin-like_sf"/>
</dbReference>
<keyword evidence="9" id="KW-0560">Oxidoreductase</keyword>
<dbReference type="InterPro" id="IPR042069">
    <property type="entry name" value="CLIC5_C_GST"/>
</dbReference>
<dbReference type="Pfam" id="PF22441">
    <property type="entry name" value="CLIC-like_N"/>
    <property type="match status" value="1"/>
</dbReference>
<dbReference type="SFLD" id="SFLDG00358">
    <property type="entry name" value="Main_(cytGST)"/>
    <property type="match status" value="1"/>
</dbReference>
<evidence type="ECO:0000313" key="20">
    <source>
        <dbReference type="RefSeq" id="XP_027243240.1"/>
    </source>
</evidence>
<sequence>MNDEAYSDIYDTIQKGRKDEGPEQLEEDEGPLYDRVCEDLGTENSLYDTRLDSQEYDSLSVYALTSEEATSASRETEVEGYLLPDEVFSEPQEVRDVSIGDSRSPRQDPEPLPQELPENRSMIPADLPPLPSFTVQHSKGFSTRGDSPTCSSTAAGLEEDKAASNSPEIFLFVKAGIDGESIGNCPFSQRLFMILWLKGVVFNVTTVDLKRKPADLHNLAPGAHPPFLTFNGDVKTDVNKIEEFLEETLTPDKYPKLAAKHRESNTAGIDIFSKFSAYIKNTKQQNNAALERGLTKALKKLDDYLNTPLPEEIDTNTRGDEKGSQRKFLDGDELTLADCNLLPKLHVVKIVAKKYRNYDLPAEMTGLWRYLKNAYARDEFTNTCAADSEIELAYEDVARRLSRS</sequence>
<evidence type="ECO:0000256" key="9">
    <source>
        <dbReference type="ARBA" id="ARBA00023002"/>
    </source>
</evidence>
<dbReference type="SFLD" id="SFLDS00019">
    <property type="entry name" value="Glutathione_Transferase_(cytos"/>
    <property type="match status" value="1"/>
</dbReference>
<feature type="region of interest" description="Disordered" evidence="17">
    <location>
        <begin position="134"/>
        <end position="153"/>
    </location>
</feature>
<evidence type="ECO:0000256" key="6">
    <source>
        <dbReference type="ARBA" id="ARBA00022692"/>
    </source>
</evidence>
<dbReference type="GO" id="GO:0005886">
    <property type="term" value="C:plasma membrane"/>
    <property type="evidence" value="ECO:0007669"/>
    <property type="project" value="UniProtKB-SubCell"/>
</dbReference>
<evidence type="ECO:0000256" key="4">
    <source>
        <dbReference type="ARBA" id="ARBA00022475"/>
    </source>
</evidence>
<feature type="compositionally biased region" description="Acidic residues" evidence="17">
    <location>
        <begin position="22"/>
        <end position="31"/>
    </location>
</feature>
<keyword evidence="8" id="KW-1133">Transmembrane helix</keyword>
<comment type="domain">
    <text evidence="16">Members of this family may change from a globular, soluble state to a state where the N-terminal domain is inserted into the membrane and functions as chloride channel. A conformation change of the N-terminal domain is thought to expose hydrophobic surfaces that trigger membrane insertion.</text>
</comment>
<dbReference type="InterPro" id="IPR053823">
    <property type="entry name" value="CLIC_N"/>
</dbReference>
<dbReference type="GeneID" id="100756242"/>
<dbReference type="GO" id="GO:0016491">
    <property type="term" value="F:oxidoreductase activity"/>
    <property type="evidence" value="ECO:0007669"/>
    <property type="project" value="UniProtKB-KW"/>
</dbReference>
<keyword evidence="4" id="KW-1003">Cell membrane</keyword>
<dbReference type="PRINTS" id="PR01263">
    <property type="entry name" value="INTCLCHANNEL"/>
</dbReference>
<comment type="catalytic activity">
    <reaction evidence="15">
        <text>chloride(in) = chloride(out)</text>
        <dbReference type="Rhea" id="RHEA:29823"/>
        <dbReference type="ChEBI" id="CHEBI:17996"/>
    </reaction>
</comment>
<keyword evidence="12 16" id="KW-0869">Chloride channel</keyword>
<evidence type="ECO:0000256" key="17">
    <source>
        <dbReference type="SAM" id="MobiDB-lite"/>
    </source>
</evidence>
<organism evidence="19 20">
    <name type="scientific">Cricetulus griseus</name>
    <name type="common">Chinese hamster</name>
    <name type="synonym">Cricetulus barabensis griseus</name>
    <dbReference type="NCBI Taxonomy" id="10029"/>
    <lineage>
        <taxon>Eukaryota</taxon>
        <taxon>Metazoa</taxon>
        <taxon>Chordata</taxon>
        <taxon>Craniata</taxon>
        <taxon>Vertebrata</taxon>
        <taxon>Euteleostomi</taxon>
        <taxon>Mammalia</taxon>
        <taxon>Eutheria</taxon>
        <taxon>Euarchontoglires</taxon>
        <taxon>Glires</taxon>
        <taxon>Rodentia</taxon>
        <taxon>Myomorpha</taxon>
        <taxon>Muroidea</taxon>
        <taxon>Cricetidae</taxon>
        <taxon>Cricetinae</taxon>
        <taxon>Cricetulus</taxon>
    </lineage>
</organism>
<evidence type="ECO:0000256" key="16">
    <source>
        <dbReference type="RuleBase" id="RU362009"/>
    </source>
</evidence>
<name>A0A9J7EVA9_CRIGR</name>
<evidence type="ECO:0000256" key="15">
    <source>
        <dbReference type="ARBA" id="ARBA00024167"/>
    </source>
</evidence>
<dbReference type="FunFam" id="1.20.1050.10:FF:000001">
    <property type="entry name" value="Chloride intracellular channel 2"/>
    <property type="match status" value="1"/>
</dbReference>
<dbReference type="InterPro" id="IPR002946">
    <property type="entry name" value="CLIC"/>
</dbReference>
<evidence type="ECO:0000256" key="2">
    <source>
        <dbReference type="ARBA" id="ARBA00007655"/>
    </source>
</evidence>
<comment type="subcellular location">
    <subcellularLocation>
        <location evidence="1">Cell membrane</location>
        <topology evidence="1">Single-pass membrane protein</topology>
    </subcellularLocation>
    <subcellularLocation>
        <location evidence="16">Membrane</location>
        <topology evidence="16">Single-pass membrane protein</topology>
    </subcellularLocation>
    <subcellularLocation>
        <location evidence="16">Cytoplasm</location>
    </subcellularLocation>
</comment>
<evidence type="ECO:0000256" key="3">
    <source>
        <dbReference type="ARBA" id="ARBA00022448"/>
    </source>
</evidence>
<dbReference type="InterPro" id="IPR040079">
    <property type="entry name" value="Glutathione_S-Trfase"/>
</dbReference>
<keyword evidence="5 16" id="KW-0963">Cytoplasm</keyword>
<evidence type="ECO:0000256" key="10">
    <source>
        <dbReference type="ARBA" id="ARBA00023065"/>
    </source>
</evidence>
<evidence type="ECO:0000256" key="13">
    <source>
        <dbReference type="ARBA" id="ARBA00023214"/>
    </source>
</evidence>
<evidence type="ECO:0000256" key="11">
    <source>
        <dbReference type="ARBA" id="ARBA00023136"/>
    </source>
</evidence>
<feature type="domain" description="GST C-terminal" evidence="18">
    <location>
        <begin position="254"/>
        <end position="394"/>
    </location>
</feature>
<dbReference type="CTD" id="53405"/>
<proteinExistence type="inferred from homology"/>
<dbReference type="Gene3D" id="3.40.30.10">
    <property type="entry name" value="Glutaredoxin"/>
    <property type="match status" value="1"/>
</dbReference>
<dbReference type="GO" id="GO:0034707">
    <property type="term" value="C:chloride channel complex"/>
    <property type="evidence" value="ECO:0007669"/>
    <property type="project" value="UniProtKB-KW"/>
</dbReference>
<keyword evidence="11" id="KW-0472">Membrane</keyword>
<protein>
    <recommendedName>
        <fullName evidence="16">Chloride intracellular channel protein</fullName>
    </recommendedName>
</protein>
<dbReference type="Gene3D" id="1.20.1050.10">
    <property type="match status" value="1"/>
</dbReference>
<evidence type="ECO:0000256" key="1">
    <source>
        <dbReference type="ARBA" id="ARBA00004162"/>
    </source>
</evidence>
<accession>A0A9J7EVA9</accession>
<gene>
    <name evidence="20" type="primary">Clic5</name>
</gene>
<dbReference type="KEGG" id="cge:100756242"/>
<dbReference type="InterPro" id="IPR036282">
    <property type="entry name" value="Glutathione-S-Trfase_C_sf"/>
</dbReference>
<dbReference type="CDD" id="cd10297">
    <property type="entry name" value="GST_C_CLIC5"/>
    <property type="match status" value="1"/>
</dbReference>
<reference evidence="19" key="1">
    <citation type="journal article" date="2018" name="Biotechnol. Bioeng.">
        <title>A reference genome of the Chinese hamster based on a hybrid assembly strategy.</title>
        <authorList>
            <person name="Rupp O."/>
            <person name="MacDonald M.L."/>
            <person name="Li S."/>
            <person name="Dhiman H."/>
            <person name="Polson S."/>
            <person name="Griep S."/>
            <person name="Heffner K."/>
            <person name="Hernandez I."/>
            <person name="Brinkrolf K."/>
            <person name="Jadhav V."/>
            <person name="Samoudi M."/>
            <person name="Hao H."/>
            <person name="Kingham B."/>
            <person name="Goesmann A."/>
            <person name="Betenbaugh M.J."/>
            <person name="Lewis N.E."/>
            <person name="Borth N."/>
            <person name="Lee K.H."/>
        </authorList>
    </citation>
    <scope>NUCLEOTIDE SEQUENCE [LARGE SCALE GENOMIC DNA]</scope>
    <source>
        <strain evidence="19">17A/GY</strain>
    </source>
</reference>
<keyword evidence="10 16" id="KW-0406">Ion transport</keyword>
<evidence type="ECO:0000256" key="14">
    <source>
        <dbReference type="ARBA" id="ARBA00023303"/>
    </source>
</evidence>
<evidence type="ECO:0000256" key="5">
    <source>
        <dbReference type="ARBA" id="ARBA00022490"/>
    </source>
</evidence>
<dbReference type="PROSITE" id="PS50405">
    <property type="entry name" value="GST_CTER"/>
    <property type="match status" value="1"/>
</dbReference>
<dbReference type="SUPFAM" id="SSF52833">
    <property type="entry name" value="Thioredoxin-like"/>
    <property type="match status" value="1"/>
</dbReference>
<dbReference type="OrthoDB" id="1935530at2759"/>